<proteinExistence type="predicted"/>
<dbReference type="EMBL" id="JAPDFL010000001">
    <property type="protein sequence ID" value="MCW1931082.1"/>
    <property type="molecule type" value="Genomic_DNA"/>
</dbReference>
<name>A0ABT3GU71_9RHOB</name>
<reference evidence="2 3" key="1">
    <citation type="submission" date="2022-10" db="EMBL/GenBank/DDBJ databases">
        <title>Pararhodobacter sp. nov., isolated from marine algae.</title>
        <authorList>
            <person name="Choi B.J."/>
            <person name="Kim J.M."/>
            <person name="Lee J.K."/>
            <person name="Choi D.G."/>
            <person name="Jeon C.O."/>
        </authorList>
    </citation>
    <scope>NUCLEOTIDE SEQUENCE [LARGE SCALE GENOMIC DNA]</scope>
    <source>
        <strain evidence="2 3">ZQ420</strain>
    </source>
</reference>
<evidence type="ECO:0000313" key="3">
    <source>
        <dbReference type="Proteomes" id="UP001208938"/>
    </source>
</evidence>
<feature type="region of interest" description="Disordered" evidence="1">
    <location>
        <begin position="93"/>
        <end position="118"/>
    </location>
</feature>
<organism evidence="2 3">
    <name type="scientific">Pararhodobacter zhoushanensis</name>
    <dbReference type="NCBI Taxonomy" id="2479545"/>
    <lineage>
        <taxon>Bacteria</taxon>
        <taxon>Pseudomonadati</taxon>
        <taxon>Pseudomonadota</taxon>
        <taxon>Alphaproteobacteria</taxon>
        <taxon>Rhodobacterales</taxon>
        <taxon>Paracoccaceae</taxon>
        <taxon>Pararhodobacter</taxon>
    </lineage>
</organism>
<evidence type="ECO:0000313" key="2">
    <source>
        <dbReference type="EMBL" id="MCW1931082.1"/>
    </source>
</evidence>
<accession>A0ABT3GU71</accession>
<evidence type="ECO:0008006" key="4">
    <source>
        <dbReference type="Google" id="ProtNLM"/>
    </source>
</evidence>
<dbReference type="SUPFAM" id="SSF140566">
    <property type="entry name" value="FlgN-like"/>
    <property type="match status" value="1"/>
</dbReference>
<gene>
    <name evidence="2" type="ORF">OKW52_02060</name>
</gene>
<keyword evidence="3" id="KW-1185">Reference proteome</keyword>
<dbReference type="RefSeq" id="WP_264504232.1">
    <property type="nucleotide sequence ID" value="NZ_JAPDFL010000001.1"/>
</dbReference>
<dbReference type="Proteomes" id="UP001208938">
    <property type="component" value="Unassembled WGS sequence"/>
</dbReference>
<comment type="caution">
    <text evidence="2">The sequence shown here is derived from an EMBL/GenBank/DDBJ whole genome shotgun (WGS) entry which is preliminary data.</text>
</comment>
<dbReference type="Gene3D" id="1.20.58.300">
    <property type="entry name" value="FlgN-like"/>
    <property type="match status" value="1"/>
</dbReference>
<evidence type="ECO:0000256" key="1">
    <source>
        <dbReference type="SAM" id="MobiDB-lite"/>
    </source>
</evidence>
<dbReference type="InterPro" id="IPR036679">
    <property type="entry name" value="FlgN-like_sf"/>
</dbReference>
<sequence length="118" mass="12918">MTRAALIRLTRLLEQERRALTAGDLSRLARLAPRKAMLIEHIESAARESVPPEAEALMQTVRSLAHRNARLFDAALSGITDARALLTRAREGGRGQTYGRNGARAALEPQAGSLHRRA</sequence>
<protein>
    <recommendedName>
        <fullName evidence="4">Flagellar protein FlgN</fullName>
    </recommendedName>
</protein>